<accession>A0ACA9N133</accession>
<organism evidence="1 2">
    <name type="scientific">Dentiscutata heterogama</name>
    <dbReference type="NCBI Taxonomy" id="1316150"/>
    <lineage>
        <taxon>Eukaryota</taxon>
        <taxon>Fungi</taxon>
        <taxon>Fungi incertae sedis</taxon>
        <taxon>Mucoromycota</taxon>
        <taxon>Glomeromycotina</taxon>
        <taxon>Glomeromycetes</taxon>
        <taxon>Diversisporales</taxon>
        <taxon>Gigasporaceae</taxon>
        <taxon>Dentiscutata</taxon>
    </lineage>
</organism>
<evidence type="ECO:0000313" key="2">
    <source>
        <dbReference type="Proteomes" id="UP000789702"/>
    </source>
</evidence>
<protein>
    <submittedName>
        <fullName evidence="1">38_t:CDS:1</fullName>
    </submittedName>
</protein>
<proteinExistence type="predicted"/>
<keyword evidence="2" id="KW-1185">Reference proteome</keyword>
<feature type="non-terminal residue" evidence="1">
    <location>
        <position position="1"/>
    </location>
</feature>
<sequence>LNDYINQNAHENKLLYESLMNLIESETEASCLQAAQKCKIRNDVQELIV</sequence>
<gene>
    <name evidence="1" type="ORF">DHETER_LOCUS8174</name>
</gene>
<comment type="caution">
    <text evidence="1">The sequence shown here is derived from an EMBL/GenBank/DDBJ whole genome shotgun (WGS) entry which is preliminary data.</text>
</comment>
<reference evidence="1" key="1">
    <citation type="submission" date="2021-06" db="EMBL/GenBank/DDBJ databases">
        <authorList>
            <person name="Kallberg Y."/>
            <person name="Tangrot J."/>
            <person name="Rosling A."/>
        </authorList>
    </citation>
    <scope>NUCLEOTIDE SEQUENCE</scope>
    <source>
        <strain evidence="1">IL203A</strain>
    </source>
</reference>
<dbReference type="Proteomes" id="UP000789702">
    <property type="component" value="Unassembled WGS sequence"/>
</dbReference>
<dbReference type="EMBL" id="CAJVPU010012623">
    <property type="protein sequence ID" value="CAG8625133.1"/>
    <property type="molecule type" value="Genomic_DNA"/>
</dbReference>
<evidence type="ECO:0000313" key="1">
    <source>
        <dbReference type="EMBL" id="CAG8625133.1"/>
    </source>
</evidence>
<name>A0ACA9N133_9GLOM</name>